<proteinExistence type="predicted"/>
<evidence type="ECO:0000313" key="3">
    <source>
        <dbReference type="Proteomes" id="UP000217784"/>
    </source>
</evidence>
<dbReference type="AlphaFoldDB" id="A0A2A2H2L1"/>
<dbReference type="SUPFAM" id="SSF50475">
    <property type="entry name" value="FMN-binding split barrel"/>
    <property type="match status" value="1"/>
</dbReference>
<protein>
    <submittedName>
        <fullName evidence="2">Flavin-nucleotide-binding protein</fullName>
    </submittedName>
</protein>
<dbReference type="Proteomes" id="UP000217784">
    <property type="component" value="Unassembled WGS sequence"/>
</dbReference>
<dbReference type="EMBL" id="LMVM01000038">
    <property type="protein sequence ID" value="PAV03554.1"/>
    <property type="molecule type" value="Genomic_DNA"/>
</dbReference>
<name>A0A2A2H2L1_METBR</name>
<dbReference type="RefSeq" id="WP_069582971.1">
    <property type="nucleotide sequence ID" value="NZ_LMVM01000038.1"/>
</dbReference>
<dbReference type="InterPro" id="IPR011576">
    <property type="entry name" value="Pyridox_Oxase_N"/>
</dbReference>
<evidence type="ECO:0000259" key="1">
    <source>
        <dbReference type="Pfam" id="PF01243"/>
    </source>
</evidence>
<dbReference type="PANTHER" id="PTHR40660:SF1">
    <property type="entry name" value="5'-PHOSPHATE OXIDASE PUTATIVE DOMAIN-CONTAINING PROTEIN-RELATED"/>
    <property type="match status" value="1"/>
</dbReference>
<gene>
    <name evidence="2" type="ORF">ASJ80_00955</name>
</gene>
<dbReference type="OrthoDB" id="11359at2157"/>
<dbReference type="Pfam" id="PF01243">
    <property type="entry name" value="PNPOx_N"/>
    <property type="match status" value="1"/>
</dbReference>
<reference evidence="2 3" key="1">
    <citation type="journal article" date="2017" name="BMC Genomics">
        <title>Genomic analysis of methanogenic archaea reveals a shift towards energy conservation.</title>
        <authorList>
            <person name="Gilmore S.P."/>
            <person name="Henske J.K."/>
            <person name="Sexton J.A."/>
            <person name="Solomon K.V."/>
            <person name="Seppala S."/>
            <person name="Yoo J.I."/>
            <person name="Huyett L.M."/>
            <person name="Pressman A."/>
            <person name="Cogan J.Z."/>
            <person name="Kivenson V."/>
            <person name="Peng X."/>
            <person name="Tan Y."/>
            <person name="Valentine D.L."/>
            <person name="O'Malley M.A."/>
        </authorList>
    </citation>
    <scope>NUCLEOTIDE SEQUENCE [LARGE SCALE GENOMIC DNA]</scope>
    <source>
        <strain evidence="2 3">M.o.H.</strain>
    </source>
</reference>
<comment type="caution">
    <text evidence="2">The sequence shown here is derived from an EMBL/GenBank/DDBJ whole genome shotgun (WGS) entry which is preliminary data.</text>
</comment>
<dbReference type="InterPro" id="IPR012349">
    <property type="entry name" value="Split_barrel_FMN-bd"/>
</dbReference>
<accession>A0A2A2H2L1</accession>
<keyword evidence="3" id="KW-1185">Reference proteome</keyword>
<dbReference type="Gene3D" id="2.30.110.10">
    <property type="entry name" value="Electron Transport, Fmn-binding Protein, Chain A"/>
    <property type="match status" value="1"/>
</dbReference>
<organism evidence="2 3">
    <name type="scientific">Methanobacterium bryantii</name>
    <dbReference type="NCBI Taxonomy" id="2161"/>
    <lineage>
        <taxon>Archaea</taxon>
        <taxon>Methanobacteriati</taxon>
        <taxon>Methanobacteriota</taxon>
        <taxon>Methanomada group</taxon>
        <taxon>Methanobacteria</taxon>
        <taxon>Methanobacteriales</taxon>
        <taxon>Methanobacteriaceae</taxon>
        <taxon>Methanobacterium</taxon>
    </lineage>
</organism>
<sequence>MVMTEEMMDAIEKDNVVFFATSTTDGTPNVVPIGFARPIDNKTIMIVDNYMNKTHKNLENNPKASLVLRDASACPYQFKGTAEIIEEGKYFDEAVDWAKSVMSKLAPKAAILLKVEEIYSVQPGPEAGKKVD</sequence>
<feature type="domain" description="Pyridoxamine 5'-phosphate oxidase N-terminal" evidence="1">
    <location>
        <begin position="3"/>
        <end position="121"/>
    </location>
</feature>
<evidence type="ECO:0000313" key="2">
    <source>
        <dbReference type="EMBL" id="PAV03554.1"/>
    </source>
</evidence>
<dbReference type="PANTHER" id="PTHR40660">
    <property type="entry name" value="5'-PHOSPHATE OXIDASE PUTATIVE DOMAIN-CONTAINING PROTEIN-RELATED"/>
    <property type="match status" value="1"/>
</dbReference>